<reference evidence="2 3" key="1">
    <citation type="journal article" date="2014" name="Int. J. Syst. Evol. Microbiol.">
        <title>Phylogenomics and the dynamic genome evolution of the genus Streptococcus.</title>
        <authorList>
            <consortium name="The Broad Institute Genome Sequencing Platform"/>
            <person name="Richards V.P."/>
            <person name="Palmer S.R."/>
            <person name="Pavinski Bitar P.D."/>
            <person name="Qin X."/>
            <person name="Weinstock G.M."/>
            <person name="Highlander S.K."/>
            <person name="Town C.D."/>
            <person name="Burne R.A."/>
            <person name="Stanhope M.J."/>
        </authorList>
    </citation>
    <scope>NUCLEOTIDE SEQUENCE [LARGE SCALE GENOMIC DNA]</scope>
    <source>
        <strain evidence="2 3">2285-97</strain>
    </source>
</reference>
<proteinExistence type="predicted"/>
<dbReference type="STRING" id="764291.STRUR_1496"/>
<dbReference type="GO" id="GO:0022857">
    <property type="term" value="F:transmembrane transporter activity"/>
    <property type="evidence" value="ECO:0007669"/>
    <property type="project" value="InterPro"/>
</dbReference>
<keyword evidence="1" id="KW-1133">Transmembrane helix</keyword>
<evidence type="ECO:0000256" key="1">
    <source>
        <dbReference type="SAM" id="Phobius"/>
    </source>
</evidence>
<keyword evidence="1" id="KW-0812">Transmembrane</keyword>
<gene>
    <name evidence="2" type="ORF">STRUR_1496</name>
</gene>
<organism evidence="2 3">
    <name type="scientific">Streptococcus urinalis 2285-97</name>
    <dbReference type="NCBI Taxonomy" id="764291"/>
    <lineage>
        <taxon>Bacteria</taxon>
        <taxon>Bacillati</taxon>
        <taxon>Bacillota</taxon>
        <taxon>Bacilli</taxon>
        <taxon>Lactobacillales</taxon>
        <taxon>Streptococcaceae</taxon>
        <taxon>Streptococcus</taxon>
    </lineage>
</organism>
<protein>
    <recommendedName>
        <fullName evidence="4">ECF transporter S component</fullName>
    </recommendedName>
</protein>
<dbReference type="eggNOG" id="COG4720">
    <property type="taxonomic scope" value="Bacteria"/>
</dbReference>
<keyword evidence="3" id="KW-1185">Reference proteome</keyword>
<feature type="transmembrane region" description="Helical" evidence="1">
    <location>
        <begin position="35"/>
        <end position="57"/>
    </location>
</feature>
<evidence type="ECO:0000313" key="2">
    <source>
        <dbReference type="EMBL" id="EHJ57263.1"/>
    </source>
</evidence>
<name>G5KHI1_9STRE</name>
<dbReference type="Gene3D" id="1.10.1760.20">
    <property type="match status" value="1"/>
</dbReference>
<keyword evidence="1" id="KW-0472">Membrane</keyword>
<comment type="caution">
    <text evidence="2">The sequence shown here is derived from an EMBL/GenBank/DDBJ whole genome shotgun (WGS) entry which is preliminary data.</text>
</comment>
<dbReference type="InterPro" id="IPR024529">
    <property type="entry name" value="ECF_trnsprt_substrate-spec"/>
</dbReference>
<feature type="transmembrane region" description="Helical" evidence="1">
    <location>
        <begin position="69"/>
        <end position="91"/>
    </location>
</feature>
<sequence>MAIKQMTRIAIFSALCVVLRIAFSSLPNIQPITALFFVISLYFGLSEAILVMTITMFTSSFLLGFGPWIFWQILSFSIILMIWKILIVPLFSKFKFERVIKLLLQSLILALLAFCYGLLIDSFFAYIYSMPWWSYVLAGFIYNIGHALSTGLFYPILVSIFRRFKNEKIY</sequence>
<evidence type="ECO:0008006" key="4">
    <source>
        <dbReference type="Google" id="ProtNLM"/>
    </source>
</evidence>
<dbReference type="Pfam" id="PF12822">
    <property type="entry name" value="ECF_trnsprt"/>
    <property type="match status" value="1"/>
</dbReference>
<dbReference type="EMBL" id="AEUZ02000001">
    <property type="protein sequence ID" value="EHJ57263.1"/>
    <property type="molecule type" value="Genomic_DNA"/>
</dbReference>
<dbReference type="AlphaFoldDB" id="G5KHI1"/>
<feature type="transmembrane region" description="Helical" evidence="1">
    <location>
        <begin position="140"/>
        <end position="161"/>
    </location>
</feature>
<dbReference type="Proteomes" id="UP000005388">
    <property type="component" value="Unassembled WGS sequence"/>
</dbReference>
<accession>G5KHI1</accession>
<feature type="transmembrane region" description="Helical" evidence="1">
    <location>
        <begin position="103"/>
        <end position="128"/>
    </location>
</feature>
<evidence type="ECO:0000313" key="3">
    <source>
        <dbReference type="Proteomes" id="UP000005388"/>
    </source>
</evidence>
<dbReference type="RefSeq" id="WP_006739980.1">
    <property type="nucleotide sequence ID" value="NZ_AEUZ02000001.1"/>
</dbReference>